<feature type="domain" description="Choice-of-anchor A" evidence="2">
    <location>
        <begin position="334"/>
        <end position="593"/>
    </location>
</feature>
<dbReference type="Pfam" id="PF20597">
    <property type="entry name" value="pAdhesive_15"/>
    <property type="match status" value="1"/>
</dbReference>
<reference evidence="4" key="1">
    <citation type="submission" date="2021-01" db="EMBL/GenBank/DDBJ databases">
        <authorList>
            <person name="Corre E."/>
            <person name="Pelletier E."/>
            <person name="Niang G."/>
            <person name="Scheremetjew M."/>
            <person name="Finn R."/>
            <person name="Kale V."/>
            <person name="Holt S."/>
            <person name="Cochrane G."/>
            <person name="Meng A."/>
            <person name="Brown T."/>
            <person name="Cohen L."/>
        </authorList>
    </citation>
    <scope>NUCLEOTIDE SEQUENCE</scope>
    <source>
        <strain evidence="4">CCMP3328</strain>
    </source>
</reference>
<evidence type="ECO:0000256" key="1">
    <source>
        <dbReference type="SAM" id="MobiDB-lite"/>
    </source>
</evidence>
<evidence type="ECO:0000313" key="4">
    <source>
        <dbReference type="EMBL" id="CAD8339168.1"/>
    </source>
</evidence>
<accession>A0A7R9X0C7</accession>
<dbReference type="EMBL" id="HBEF01018282">
    <property type="protein sequence ID" value="CAD8339168.1"/>
    <property type="molecule type" value="Transcribed_RNA"/>
</dbReference>
<sequence length="816" mass="84690">MYLFAEKTGLEYTSALGSVNLDVLVSELVGGGSRRSLSLTEFFGYTGSNYCGTGWMDTFNACMTSKPCPGGQNSECADGQSCFGGITCPTPTTYGTGAAPVPNLNFCGPTYDDAEANKCGNGAQACPGGTADECPGSQDCFKVSACPGAAYLATEQESNASVKAVGSSPDASFGNPSSLSASLPDGTYSSYLLHADSPAQSTITALLTGSIRFPGQEVVGIMFSSGALSSTDSIFGLSSTQYGGSSANRGWEVQSEFQDFLTVSESCEVDVSALTCPATTATECAITANLGSEIGAVGAAYSGDEVHDDPFPNINTGTPLNGPNGRDDTTAFLVGGDYLSQIAAEVEGGMVILGDMDIDATGANSLVYAGYGSGIIPHDGTDVIKVGGNINLDRDVAVMDFASGGGIIRYGGSLTGTGTFKMGPQAQAIQDPNLDLSAYVKVLEDLKAKSEYWATFTPNGDFEGYGYGNQATFQAGADNACIQVFTIEAAELDANWGINVKFDASLDDKTILINVNAPPGGVVTVNNLGFIDGAGNLNYAFSSSVIQNIIWNFHDATVLNLGLCDPTSNHCTSGEFMGSIIAPKANIVNMALPGQSGRFATSGTVVHKWGGSEFHNYPFNPPCPLPPPDNLPVPPECTTLPPGQTDAPTSSPKPQGCPTGVTLVGQVGSLGWVSGDGSIPIEIVSADDTTVTFTVSSTWNTANVDKLYTQLEEDANGLPSTACYLEEAVGMSNGETYTAKCSMYSKTAIVDIYVIDEDLSKQNTGKTINVPDCCHSEAGTPQAMHYVAMLQCTPQPCPPGQTSTRRLEGRGNLRAN</sequence>
<dbReference type="InterPro" id="IPR056050">
    <property type="entry name" value="DUF7633"/>
</dbReference>
<name>A0A7R9X0C7_9STRA</name>
<evidence type="ECO:0000259" key="2">
    <source>
        <dbReference type="Pfam" id="PF20597"/>
    </source>
</evidence>
<dbReference type="InterPro" id="IPR026588">
    <property type="entry name" value="Choice_anch_A"/>
</dbReference>
<protein>
    <submittedName>
        <fullName evidence="4">Uncharacterized protein</fullName>
    </submittedName>
</protein>
<dbReference type="NCBIfam" id="TIGR04215">
    <property type="entry name" value="choice_anch_A"/>
    <property type="match status" value="1"/>
</dbReference>
<dbReference type="AlphaFoldDB" id="A0A7R9X0C7"/>
<organism evidence="4">
    <name type="scientific">Craspedostauros australis</name>
    <dbReference type="NCBI Taxonomy" id="1486917"/>
    <lineage>
        <taxon>Eukaryota</taxon>
        <taxon>Sar</taxon>
        <taxon>Stramenopiles</taxon>
        <taxon>Ochrophyta</taxon>
        <taxon>Bacillariophyta</taxon>
        <taxon>Bacillariophyceae</taxon>
        <taxon>Bacillariophycidae</taxon>
        <taxon>Naviculales</taxon>
        <taxon>Naviculaceae</taxon>
        <taxon>Craspedostauros</taxon>
    </lineage>
</organism>
<evidence type="ECO:0000259" key="3">
    <source>
        <dbReference type="Pfam" id="PF24636"/>
    </source>
</evidence>
<feature type="domain" description="DUF7633" evidence="3">
    <location>
        <begin position="681"/>
        <end position="781"/>
    </location>
</feature>
<gene>
    <name evidence="4" type="ORF">CAUS1442_LOCUS11301</name>
</gene>
<dbReference type="Pfam" id="PF24636">
    <property type="entry name" value="DUF7633"/>
    <property type="match status" value="1"/>
</dbReference>
<feature type="region of interest" description="Disordered" evidence="1">
    <location>
        <begin position="635"/>
        <end position="656"/>
    </location>
</feature>
<proteinExistence type="predicted"/>